<dbReference type="AlphaFoldDB" id="A0A1N7U255"/>
<dbReference type="Pfam" id="PF24409">
    <property type="entry name" value="wHTH-PRTase_assc"/>
    <property type="match status" value="1"/>
</dbReference>
<evidence type="ECO:0000259" key="1">
    <source>
        <dbReference type="Pfam" id="PF24390"/>
    </source>
</evidence>
<dbReference type="InterPro" id="IPR056920">
    <property type="entry name" value="PRTase-CE"/>
</dbReference>
<reference evidence="3 4" key="1">
    <citation type="submission" date="2014-05" db="EMBL/GenBank/DDBJ databases">
        <title>Pseudomonas simiae WCS417.</title>
        <authorList>
            <person name="Berendsen R.L."/>
        </authorList>
    </citation>
    <scope>NUCLEOTIDE SEQUENCE [LARGE SCALE GENOMIC DNA]</scope>
    <source>
        <strain evidence="3 4">WCS417</strain>
    </source>
</reference>
<gene>
    <name evidence="3" type="ORF">PS417_20285</name>
</gene>
<name>A0A1N7U255_9PSED</name>
<evidence type="ECO:0000313" key="3">
    <source>
        <dbReference type="EMBL" id="AIB37875.1"/>
    </source>
</evidence>
<dbReference type="RefSeq" id="WP_038453481.1">
    <property type="nucleotide sequence ID" value="NZ_CP007637.1"/>
</dbReference>
<feature type="domain" description="PRTase-CE" evidence="1">
    <location>
        <begin position="13"/>
        <end position="288"/>
    </location>
</feature>
<dbReference type="eggNOG" id="COG1040">
    <property type="taxonomic scope" value="Bacteria"/>
</dbReference>
<protein>
    <submittedName>
        <fullName evidence="3">Uncharacterized protein</fullName>
    </submittedName>
</protein>
<sequence length="419" mass="47240">MQPLKEQEKTQLWLSQFDNRPGDRLLAEKLLDSISYCPISDFKNSLIKLTKNKLPLRSSSALFIERELQKTTSDLPPPIYKQEKTKSPRSKKKHMRAYGAAMHVVQSLTFKTQDVGSEGLVASIANTLCRSNPARFLLQPAADNVRDSQVRNFVILTDFIGSGDRASRMLDSMWNVASIRSWHSGKFLNFWVLAYSGTKQGVEKVRGHRFAPQVHVVTECPTVHNSFGEDLNEMIDLCRDYGAHSKDPLGWENTAALLAFEHGAPNNMPAIFISEKNRGSKKWAPLFPKRVTENLWQSPQINIGSIVKNALADLNVPEISKSARFQRSSDESKYAIITLLAHAQGKRRVAELRRVLPLSLDAVISAKDRAVKRGWLTQTGALTLAGHRAIRYLRRQGKKFFVAPDPFTSYYPTQLRAPQ</sequence>
<dbReference type="InterPro" id="IPR057055">
    <property type="entry name" value="wHTH-PRTase_assoc"/>
</dbReference>
<dbReference type="EMBL" id="CP007637">
    <property type="protein sequence ID" value="AIB37875.1"/>
    <property type="molecule type" value="Genomic_DNA"/>
</dbReference>
<feature type="domain" description="PRTase associated wHTH" evidence="2">
    <location>
        <begin position="337"/>
        <end position="417"/>
    </location>
</feature>
<dbReference type="OrthoDB" id="4288730at2"/>
<dbReference type="Proteomes" id="UP000027308">
    <property type="component" value="Chromosome"/>
</dbReference>
<proteinExistence type="predicted"/>
<evidence type="ECO:0000313" key="4">
    <source>
        <dbReference type="Proteomes" id="UP000027308"/>
    </source>
</evidence>
<evidence type="ECO:0000259" key="2">
    <source>
        <dbReference type="Pfam" id="PF24409"/>
    </source>
</evidence>
<accession>A0A1N7U255</accession>
<dbReference type="Pfam" id="PF24390">
    <property type="entry name" value="PRTase-CE"/>
    <property type="match status" value="1"/>
</dbReference>
<organism evidence="3 4">
    <name type="scientific">Pseudomonas simiae</name>
    <dbReference type="NCBI Taxonomy" id="321846"/>
    <lineage>
        <taxon>Bacteria</taxon>
        <taxon>Pseudomonadati</taxon>
        <taxon>Pseudomonadota</taxon>
        <taxon>Gammaproteobacteria</taxon>
        <taxon>Pseudomonadales</taxon>
        <taxon>Pseudomonadaceae</taxon>
        <taxon>Pseudomonas</taxon>
    </lineage>
</organism>